<accession>A0A6J4ND26</accession>
<feature type="compositionally biased region" description="Basic residues" evidence="1">
    <location>
        <begin position="42"/>
        <end position="65"/>
    </location>
</feature>
<sequence length="523" mass="59171">EATRRAAARAGPGPGSGPDRARRLPVRRRGRHRQRAAAPARGAHRRRRGAGVGHHAARSGARRPLRPGAVLGVLRGRPPVLAADRAGRLRRADRRHRRDRPAQGAGRPAGAARRLARGQPRRPRRPRHVVRRGGRPSLPPADHRPLRRGRLRSARHGAERSGGLPDRRGARRLPRHRPGARRPRGGARGRRLGRAVRRRLRAALRPPGGARDDRRGRPRHGRAAVGPRRGAARLLRCVLRHQARGDVRRALPRPGGAPRARRRRRRLARQPPAEPRPGRRLRAGAAGLRGELHRLHRLLLPRRRRGAGSGDHHRAGRVHRRPAAADRLRPRADRRQGVLRHRHAALQPRLLVPPLRCAALGAGRRRRGADGAVRPLRLPRPRGLHRQQRRGDLRHQLPRRPLRHRAVRGAGRVRRLRGGLAHLRPDLRLGPDRLRRPGGRAQRARARHRRGGGRPDRGRRHHPRPRHAVRVGRGARGPARVRRAGQQGRRRAHGLQRRERLRGRGGRGLPRRRRRPRRRPLLL</sequence>
<feature type="compositionally biased region" description="Basic residues" evidence="1">
    <location>
        <begin position="479"/>
        <end position="523"/>
    </location>
</feature>
<feature type="region of interest" description="Disordered" evidence="1">
    <location>
        <begin position="366"/>
        <end position="523"/>
    </location>
</feature>
<feature type="compositionally biased region" description="Basic residues" evidence="1">
    <location>
        <begin position="88"/>
        <end position="99"/>
    </location>
</feature>
<feature type="compositionally biased region" description="Basic and acidic residues" evidence="1">
    <location>
        <begin position="423"/>
        <end position="435"/>
    </location>
</feature>
<feature type="compositionally biased region" description="Basic residues" evidence="1">
    <location>
        <begin position="169"/>
        <end position="202"/>
    </location>
</feature>
<name>A0A6J4ND26_9ACTN</name>
<feature type="compositionally biased region" description="Basic residues" evidence="1">
    <location>
        <begin position="23"/>
        <end position="35"/>
    </location>
</feature>
<evidence type="ECO:0000313" key="2">
    <source>
        <dbReference type="EMBL" id="CAA9381450.1"/>
    </source>
</evidence>
<protein>
    <submittedName>
        <fullName evidence="2">Probable exported protease</fullName>
    </submittedName>
</protein>
<feature type="region of interest" description="Disordered" evidence="1">
    <location>
        <begin position="299"/>
        <end position="336"/>
    </location>
</feature>
<dbReference type="GO" id="GO:0006508">
    <property type="term" value="P:proteolysis"/>
    <property type="evidence" value="ECO:0007669"/>
    <property type="project" value="UniProtKB-KW"/>
</dbReference>
<gene>
    <name evidence="2" type="ORF">AVDCRST_MAG06-990</name>
</gene>
<feature type="region of interest" description="Disordered" evidence="1">
    <location>
        <begin position="1"/>
        <end position="228"/>
    </location>
</feature>
<feature type="region of interest" description="Disordered" evidence="1">
    <location>
        <begin position="245"/>
        <end position="287"/>
    </location>
</feature>
<feature type="compositionally biased region" description="Basic and acidic residues" evidence="1">
    <location>
        <begin position="323"/>
        <end position="336"/>
    </location>
</feature>
<feature type="compositionally biased region" description="Basic residues" evidence="1">
    <location>
        <begin position="259"/>
        <end position="268"/>
    </location>
</feature>
<proteinExistence type="predicted"/>
<dbReference type="GO" id="GO:0008233">
    <property type="term" value="F:peptidase activity"/>
    <property type="evidence" value="ECO:0007669"/>
    <property type="project" value="UniProtKB-KW"/>
</dbReference>
<feature type="compositionally biased region" description="Basic residues" evidence="1">
    <location>
        <begin position="377"/>
        <end position="388"/>
    </location>
</feature>
<feature type="compositionally biased region" description="Basic residues" evidence="1">
    <location>
        <begin position="145"/>
        <end position="155"/>
    </location>
</feature>
<feature type="non-terminal residue" evidence="2">
    <location>
        <position position="523"/>
    </location>
</feature>
<dbReference type="EMBL" id="CADCUP010000069">
    <property type="protein sequence ID" value="CAA9381450.1"/>
    <property type="molecule type" value="Genomic_DNA"/>
</dbReference>
<feature type="compositionally biased region" description="Basic residues" evidence="1">
    <location>
        <begin position="114"/>
        <end position="134"/>
    </location>
</feature>
<dbReference type="AlphaFoldDB" id="A0A6J4ND26"/>
<feature type="compositionally biased region" description="Basic residues" evidence="1">
    <location>
        <begin position="436"/>
        <end position="470"/>
    </location>
</feature>
<keyword evidence="2" id="KW-0645">Protease</keyword>
<feature type="non-terminal residue" evidence="2">
    <location>
        <position position="1"/>
    </location>
</feature>
<organism evidence="2">
    <name type="scientific">uncultured Nocardioides sp</name>
    <dbReference type="NCBI Taxonomy" id="198441"/>
    <lineage>
        <taxon>Bacteria</taxon>
        <taxon>Bacillati</taxon>
        <taxon>Actinomycetota</taxon>
        <taxon>Actinomycetes</taxon>
        <taxon>Propionibacteriales</taxon>
        <taxon>Nocardioidaceae</taxon>
        <taxon>Nocardioides</taxon>
        <taxon>environmental samples</taxon>
    </lineage>
</organism>
<reference evidence="2" key="1">
    <citation type="submission" date="2020-02" db="EMBL/GenBank/DDBJ databases">
        <authorList>
            <person name="Meier V. D."/>
        </authorList>
    </citation>
    <scope>NUCLEOTIDE SEQUENCE</scope>
    <source>
        <strain evidence="2">AVDCRST_MAG06</strain>
    </source>
</reference>
<keyword evidence="2" id="KW-0378">Hydrolase</keyword>
<evidence type="ECO:0000256" key="1">
    <source>
        <dbReference type="SAM" id="MobiDB-lite"/>
    </source>
</evidence>
<feature type="compositionally biased region" description="Basic residues" evidence="1">
    <location>
        <begin position="396"/>
        <end position="417"/>
    </location>
</feature>
<feature type="compositionally biased region" description="Low complexity" evidence="1">
    <location>
        <begin position="102"/>
        <end position="113"/>
    </location>
</feature>